<dbReference type="KEGG" id="sper:EW093_11105"/>
<dbReference type="Pfam" id="PF13386">
    <property type="entry name" value="DsbD_2"/>
    <property type="match status" value="1"/>
</dbReference>
<sequence length="446" mass="50441">MIIIIKIVFLLLVILMGFLANRLEEHLTPTHIENTLLFNLGKIISFPIIGVLLGILGFLLKINQPIGGLILSIIAFGTLILSLSHLPLFPQIILIGLHSHHHSRKSLLAGLLNIFSSSASLHLIMFIALAHGYYFESGVILLFFALGSLYIPGRKFLNFNKLYNILQIILFIIATAFILFKGLMYSEIFLFSPFESRKTAVVPETLNNIQYLKSDISTLDNRIIISKGYDLNWMIQGEKKGDTIYIPRYRHRSILNSGYQTIVINENKAGFIYFTGRLGRGDYVIKVFDEQIDVFSLPYKKVLDSGYGDDIHGEDYIADQNVPDIKINNFGVSKLSSDKQYIEIEITKNGFNPSVIVLKRGIPAVLNFIGADLTEENKRVIMPSYNEYLEFSSGENPINIPDPLIDFIFYSWKGNYGGYVLIVEDLDGMTIEKAERQIRMLNVNGI</sequence>
<feature type="transmembrane region" description="Helical" evidence="1">
    <location>
        <begin position="66"/>
        <end position="86"/>
    </location>
</feature>
<feature type="transmembrane region" description="Helical" evidence="1">
    <location>
        <begin position="163"/>
        <end position="184"/>
    </location>
</feature>
<keyword evidence="1" id="KW-0812">Transmembrane</keyword>
<proteinExistence type="predicted"/>
<feature type="transmembrane region" description="Helical" evidence="1">
    <location>
        <begin position="6"/>
        <end position="24"/>
    </location>
</feature>
<reference evidence="3 4" key="2">
    <citation type="submission" date="2019-09" db="EMBL/GenBank/DDBJ databases">
        <title>Complete Genome Sequence and Methylome Analysis of free living Spirochaetas.</title>
        <authorList>
            <person name="Leshcheva N."/>
            <person name="Mikheeva N."/>
        </authorList>
    </citation>
    <scope>NUCLEOTIDE SEQUENCE [LARGE SCALE GENOMIC DNA]</scope>
    <source>
        <strain evidence="3 4">P</strain>
    </source>
</reference>
<dbReference type="AlphaFoldDB" id="A0A5C1QF24"/>
<feature type="transmembrane region" description="Helical" evidence="1">
    <location>
        <begin position="133"/>
        <end position="151"/>
    </location>
</feature>
<gene>
    <name evidence="3" type="ORF">EW093_11105</name>
</gene>
<accession>A0A5C1QF24</accession>
<evidence type="ECO:0000313" key="3">
    <source>
        <dbReference type="EMBL" id="QEN05236.1"/>
    </source>
</evidence>
<dbReference type="RefSeq" id="WP_149568475.1">
    <property type="nucleotide sequence ID" value="NZ_CP035807.1"/>
</dbReference>
<feature type="transmembrane region" description="Helical" evidence="1">
    <location>
        <begin position="36"/>
        <end position="60"/>
    </location>
</feature>
<dbReference type="Proteomes" id="UP000323824">
    <property type="component" value="Chromosome"/>
</dbReference>
<feature type="domain" description="Urease accessory protein UreH-like transmembrane" evidence="2">
    <location>
        <begin position="30"/>
        <end position="149"/>
    </location>
</feature>
<evidence type="ECO:0000313" key="4">
    <source>
        <dbReference type="Proteomes" id="UP000323824"/>
    </source>
</evidence>
<dbReference type="OrthoDB" id="9800141at2"/>
<dbReference type="EMBL" id="CP035807">
    <property type="protein sequence ID" value="QEN05236.1"/>
    <property type="molecule type" value="Genomic_DNA"/>
</dbReference>
<organism evidence="3 4">
    <name type="scientific">Thiospirochaeta perfilievii</name>
    <dbReference type="NCBI Taxonomy" id="252967"/>
    <lineage>
        <taxon>Bacteria</taxon>
        <taxon>Pseudomonadati</taxon>
        <taxon>Spirochaetota</taxon>
        <taxon>Spirochaetia</taxon>
        <taxon>Spirochaetales</taxon>
        <taxon>Spirochaetaceae</taxon>
        <taxon>Thiospirochaeta</taxon>
    </lineage>
</organism>
<evidence type="ECO:0000256" key="1">
    <source>
        <dbReference type="SAM" id="Phobius"/>
    </source>
</evidence>
<keyword evidence="1" id="KW-1133">Transmembrane helix</keyword>
<dbReference type="InterPro" id="IPR039447">
    <property type="entry name" value="UreH-like_TM_dom"/>
</dbReference>
<dbReference type="Gene3D" id="2.60.40.420">
    <property type="entry name" value="Cupredoxins - blue copper proteins"/>
    <property type="match status" value="1"/>
</dbReference>
<reference evidence="3 4" key="1">
    <citation type="submission" date="2019-02" db="EMBL/GenBank/DDBJ databases">
        <authorList>
            <person name="Fomenkov A."/>
            <person name="Dubinina G."/>
            <person name="Grabovich M."/>
            <person name="Vincze T."/>
            <person name="Roberts R.J."/>
        </authorList>
    </citation>
    <scope>NUCLEOTIDE SEQUENCE [LARGE SCALE GENOMIC DNA]</scope>
    <source>
        <strain evidence="3 4">P</strain>
    </source>
</reference>
<evidence type="ECO:0000259" key="2">
    <source>
        <dbReference type="Pfam" id="PF13386"/>
    </source>
</evidence>
<protein>
    <recommendedName>
        <fullName evidence="2">Urease accessory protein UreH-like transmembrane domain-containing protein</fullName>
    </recommendedName>
</protein>
<name>A0A5C1QF24_9SPIO</name>
<keyword evidence="4" id="KW-1185">Reference proteome</keyword>
<dbReference type="InterPro" id="IPR008972">
    <property type="entry name" value="Cupredoxin"/>
</dbReference>
<keyword evidence="1" id="KW-0472">Membrane</keyword>